<dbReference type="InterPro" id="IPR002016">
    <property type="entry name" value="Haem_peroxidase"/>
</dbReference>
<dbReference type="SUPFAM" id="SSF48113">
    <property type="entry name" value="Heme-dependent peroxidases"/>
    <property type="match status" value="1"/>
</dbReference>
<dbReference type="AlphaFoldDB" id="A0A4P9WJZ6"/>
<dbReference type="GO" id="GO:0034599">
    <property type="term" value="P:cellular response to oxidative stress"/>
    <property type="evidence" value="ECO:0007669"/>
    <property type="project" value="InterPro"/>
</dbReference>
<name>A0A4P9WJZ6_9FUNG</name>
<organism evidence="9 10">
    <name type="scientific">Blyttiomyces helicus</name>
    <dbReference type="NCBI Taxonomy" id="388810"/>
    <lineage>
        <taxon>Eukaryota</taxon>
        <taxon>Fungi</taxon>
        <taxon>Fungi incertae sedis</taxon>
        <taxon>Chytridiomycota</taxon>
        <taxon>Chytridiomycota incertae sedis</taxon>
        <taxon>Chytridiomycetes</taxon>
        <taxon>Chytridiomycetes incertae sedis</taxon>
        <taxon>Blyttiomyces</taxon>
    </lineage>
</organism>
<protein>
    <recommendedName>
        <fullName evidence="7">Peroxidase</fullName>
        <ecNumber evidence="7">1.11.1.-</ecNumber>
    </recommendedName>
</protein>
<proteinExistence type="inferred from homology"/>
<dbReference type="EC" id="1.11.1.-" evidence="7"/>
<evidence type="ECO:0000256" key="7">
    <source>
        <dbReference type="RuleBase" id="RU363051"/>
    </source>
</evidence>
<dbReference type="Proteomes" id="UP000269721">
    <property type="component" value="Unassembled WGS sequence"/>
</dbReference>
<dbReference type="PRINTS" id="PR00458">
    <property type="entry name" value="PEROXIDASE"/>
</dbReference>
<keyword evidence="3" id="KW-0479">Metal-binding</keyword>
<evidence type="ECO:0000256" key="3">
    <source>
        <dbReference type="ARBA" id="ARBA00022723"/>
    </source>
</evidence>
<evidence type="ECO:0000313" key="10">
    <source>
        <dbReference type="Proteomes" id="UP000269721"/>
    </source>
</evidence>
<evidence type="ECO:0000256" key="2">
    <source>
        <dbReference type="ARBA" id="ARBA00022617"/>
    </source>
</evidence>
<evidence type="ECO:0000256" key="6">
    <source>
        <dbReference type="RuleBase" id="RU004241"/>
    </source>
</evidence>
<feature type="domain" description="Plant heme peroxidase family profile" evidence="8">
    <location>
        <begin position="115"/>
        <end position="330"/>
    </location>
</feature>
<keyword evidence="10" id="KW-1185">Reference proteome</keyword>
<keyword evidence="5" id="KW-0408">Iron</keyword>
<evidence type="ECO:0000256" key="5">
    <source>
        <dbReference type="ARBA" id="ARBA00023004"/>
    </source>
</evidence>
<dbReference type="PANTHER" id="PTHR31356">
    <property type="entry name" value="THYLAKOID LUMENAL 29 KDA PROTEIN, CHLOROPLASTIC-RELATED"/>
    <property type="match status" value="1"/>
</dbReference>
<dbReference type="Gene3D" id="1.10.520.10">
    <property type="match status" value="1"/>
</dbReference>
<dbReference type="EMBL" id="KZ994697">
    <property type="protein sequence ID" value="RKO92293.1"/>
    <property type="molecule type" value="Genomic_DNA"/>
</dbReference>
<keyword evidence="2" id="KW-0349">Heme</keyword>
<dbReference type="GO" id="GO:0020037">
    <property type="term" value="F:heme binding"/>
    <property type="evidence" value="ECO:0007669"/>
    <property type="project" value="UniProtKB-UniRule"/>
</dbReference>
<evidence type="ECO:0000259" key="8">
    <source>
        <dbReference type="PROSITE" id="PS50873"/>
    </source>
</evidence>
<dbReference type="PROSITE" id="PS50873">
    <property type="entry name" value="PEROXIDASE_4"/>
    <property type="match status" value="1"/>
</dbReference>
<dbReference type="GO" id="GO:0000302">
    <property type="term" value="P:response to reactive oxygen species"/>
    <property type="evidence" value="ECO:0007669"/>
    <property type="project" value="TreeGrafter"/>
</dbReference>
<gene>
    <name evidence="9" type="ORF">BDK51DRAFT_43127</name>
</gene>
<evidence type="ECO:0000256" key="4">
    <source>
        <dbReference type="ARBA" id="ARBA00023002"/>
    </source>
</evidence>
<evidence type="ECO:0000256" key="1">
    <source>
        <dbReference type="ARBA" id="ARBA00022559"/>
    </source>
</evidence>
<dbReference type="GO" id="GO:0046872">
    <property type="term" value="F:metal ion binding"/>
    <property type="evidence" value="ECO:0007669"/>
    <property type="project" value="UniProtKB-UniRule"/>
</dbReference>
<dbReference type="Gene3D" id="1.10.420.10">
    <property type="entry name" value="Peroxidase, domain 2"/>
    <property type="match status" value="1"/>
</dbReference>
<comment type="similarity">
    <text evidence="6">Belongs to the peroxidase family.</text>
</comment>
<dbReference type="OrthoDB" id="2114378at2759"/>
<keyword evidence="1 7" id="KW-0575">Peroxidase</keyword>
<reference evidence="10" key="1">
    <citation type="journal article" date="2018" name="Nat. Microbiol.">
        <title>Leveraging single-cell genomics to expand the fungal tree of life.</title>
        <authorList>
            <person name="Ahrendt S.R."/>
            <person name="Quandt C.A."/>
            <person name="Ciobanu D."/>
            <person name="Clum A."/>
            <person name="Salamov A."/>
            <person name="Andreopoulos B."/>
            <person name="Cheng J.F."/>
            <person name="Woyke T."/>
            <person name="Pelin A."/>
            <person name="Henrissat B."/>
            <person name="Reynolds N.K."/>
            <person name="Benny G.L."/>
            <person name="Smith M.E."/>
            <person name="James T.Y."/>
            <person name="Grigoriev I.V."/>
        </authorList>
    </citation>
    <scope>NUCLEOTIDE SEQUENCE [LARGE SCALE GENOMIC DNA]</scope>
</reference>
<dbReference type="InterPro" id="IPR010255">
    <property type="entry name" value="Haem_peroxidase_sf"/>
</dbReference>
<dbReference type="PANTHER" id="PTHR31356:SF36">
    <property type="entry name" value="L-ASCORBATE PEROXIDASE 3"/>
    <property type="match status" value="1"/>
</dbReference>
<dbReference type="InterPro" id="IPR044831">
    <property type="entry name" value="Ccp1-like"/>
</dbReference>
<dbReference type="GO" id="GO:0042744">
    <property type="term" value="P:hydrogen peroxide catabolic process"/>
    <property type="evidence" value="ECO:0007669"/>
    <property type="project" value="TreeGrafter"/>
</dbReference>
<dbReference type="GO" id="GO:0004601">
    <property type="term" value="F:peroxidase activity"/>
    <property type="evidence" value="ECO:0007669"/>
    <property type="project" value="UniProtKB-KW"/>
</dbReference>
<evidence type="ECO:0000313" key="9">
    <source>
        <dbReference type="EMBL" id="RKO92293.1"/>
    </source>
</evidence>
<keyword evidence="4 7" id="KW-0560">Oxidoreductase</keyword>
<accession>A0A4P9WJZ6</accession>
<dbReference type="Pfam" id="PF00141">
    <property type="entry name" value="peroxidase"/>
    <property type="match status" value="1"/>
</dbReference>
<sequence>MSFLVHDPWNEALRYILDSSPPPPASTSLAPLTPCQAAMDLPHCIPMFSRVLTFAAALAAIAPLVSAGGGTIENRPDAIYQAFADEVISFISKNGCGGESAVNPSTGRVLPPIWLRFAFHDSALLTEYSNFPATWFQANGSFGFDGSIINEFGRHGNEGLAREDMADQFLKFFGTDATNSSILLADTMNLAAIATIKACGGPQIKFTSGLSHPGPDPENLLPLPTDSNELSVTNMERMGFNASQIVAIVTGSHTLGGVHAANNPDLTNEEFSAFDFTPEVFDNDIFKQVINGDCRIPFDCFLAQNEPYKSFVQLYASDQDAFFEAYADAYGFMTTFNFNANVTQVHPIVFPAQGSAAATPIAPTPTTASNPAERNPFRPPFGPGRDAAFVKVLQAASGRDRVVDLHFVTLVKKVHCSKCPHEPESYCGCEEESEDYEEDPEELHVIHVGVKVCERVDERDEVVEDAENVTSGRDMFAGRAPTTREYEESGYESYDVVKPTIYFEYHATLLVVSIKAGDYDAAHDMLDRIVAAVPRMRVPFRSGHVSSALIACVLLDVAVHARTLLSVVLPSEPSADRPRVAGYWDMRALVPALIAVAEAFDSESAAGALDRALVELSPTIVLKILDEMIETGHHVDAHAALARIVAAVPRMRKLELKQIAYALRACRVIRRERVGLDTRIHLSLALACDEQVAAVYIGQRAAQQAIRGREPLPFATVTTLHDLLAAGFCEEHVFMAIVARNNMPYADLAKLHLRALPMQTTATIPLADALAMLISIVKEFGCDEEAAATLDLPMKPLIRLSQALGGADATTFESLGKFAVRKLESQVARREEVPIAMLEEVYDLIAGGFGGAAGFLSVMRKMPYADHAELVLRALSKPSTATAPLARALAQRHLSSANQDHIVAVACKLLALPESEQDIARFFCDTLIRSASTVFYPLLPAVLKAVQGPTVTEHYRRLARHRISLIESQKPGEFSWYQPLAKLPSHRNIERFLRGGQRTMAVPWMEHAREVARLFRGDGAFCPEIECSATVEVVGHGRNHGRCVITKTRGYYEWLWEEWRGRQEEARRLEGVLGGV</sequence>